<dbReference type="GO" id="GO:0006508">
    <property type="term" value="P:proteolysis"/>
    <property type="evidence" value="ECO:0007669"/>
    <property type="project" value="InterPro"/>
</dbReference>
<dbReference type="Gene3D" id="3.30.750.44">
    <property type="match status" value="1"/>
</dbReference>
<evidence type="ECO:0000259" key="2">
    <source>
        <dbReference type="SMART" id="SM00245"/>
    </source>
</evidence>
<dbReference type="GO" id="GO:0008236">
    <property type="term" value="F:serine-type peptidase activity"/>
    <property type="evidence" value="ECO:0007669"/>
    <property type="project" value="InterPro"/>
</dbReference>
<gene>
    <name evidence="3" type="ORF">HOLDEFILI_00210</name>
</gene>
<dbReference type="SMART" id="SM00245">
    <property type="entry name" value="TSPc"/>
    <property type="match status" value="1"/>
</dbReference>
<feature type="signal peptide" evidence="1">
    <location>
        <begin position="1"/>
        <end position="22"/>
    </location>
</feature>
<dbReference type="GO" id="GO:0030288">
    <property type="term" value="C:outer membrane-bounded periplasmic space"/>
    <property type="evidence" value="ECO:0007669"/>
    <property type="project" value="TreeGrafter"/>
</dbReference>
<proteinExistence type="predicted"/>
<dbReference type="Proteomes" id="UP000005950">
    <property type="component" value="Unassembled WGS sequence"/>
</dbReference>
<reference evidence="3 4" key="2">
    <citation type="submission" date="2009-02" db="EMBL/GenBank/DDBJ databases">
        <title>Draft genome sequence of Holdemania filiformis DSM 12042.</title>
        <authorList>
            <person name="Sudarsanam P."/>
            <person name="Ley R."/>
            <person name="Guruge J."/>
            <person name="Turnbaugh P.J."/>
            <person name="Mahowald M."/>
            <person name="Liep D."/>
            <person name="Gordon J."/>
        </authorList>
    </citation>
    <scope>NUCLEOTIDE SEQUENCE [LARGE SCALE GENOMIC DNA]</scope>
    <source>
        <strain evidence="3 4">DSM 12042</strain>
    </source>
</reference>
<dbReference type="EMBL" id="ACCF01000010">
    <property type="protein sequence ID" value="EEF69584.1"/>
    <property type="molecule type" value="Genomic_DNA"/>
</dbReference>
<dbReference type="SUPFAM" id="SSF52096">
    <property type="entry name" value="ClpP/crotonase"/>
    <property type="match status" value="1"/>
</dbReference>
<organism evidence="3 4">
    <name type="scientific">Holdemania filiformis DSM 12042</name>
    <dbReference type="NCBI Taxonomy" id="545696"/>
    <lineage>
        <taxon>Bacteria</taxon>
        <taxon>Bacillati</taxon>
        <taxon>Bacillota</taxon>
        <taxon>Erysipelotrichia</taxon>
        <taxon>Erysipelotrichales</taxon>
        <taxon>Erysipelotrichaceae</taxon>
        <taxon>Holdemania</taxon>
    </lineage>
</organism>
<feature type="domain" description="Tail specific protease" evidence="2">
    <location>
        <begin position="222"/>
        <end position="459"/>
    </location>
</feature>
<dbReference type="GO" id="GO:0004175">
    <property type="term" value="F:endopeptidase activity"/>
    <property type="evidence" value="ECO:0007669"/>
    <property type="project" value="TreeGrafter"/>
</dbReference>
<name>B9Y335_9FIRM</name>
<sequence>MIGMGKKLFAILTAVFMLCGCATEMDVPQGEKVVEQCTKPVELRVAALSEVWSTAQYYYGYWNQMPEDFDWDVKYQEFLPRVMNAETDDEYVDAMREFVALLHDGHTSFIPASEYQLNKAYLPFDLEDLDGRLFLKAASRDYEVPLGSELLEVENQPALDYILENFEKYVPVLTEPAHRSQTVREFLKDEKGKKINLKWLTPQGEVLDIKTGYETSGSVYLNQLKTSTYSDKKLLLKSSPYFIYEVNEDVVYVEISTFSGQSFHIYEERVVPILDQYQGVIFDIRNNAGGNLTNALIILQSFSDAPIPHGYYNLGTEFHSSWVPYANEADSVFYSGSDLNQRAMRMIEHEYYGENADVETILDEMEGEPYPILTNYSMDKPAIILTSQFSASTSETFAATAKLLDNFTLMGLKTYGATGNNCRVYLSDGSAYSLSVEQSFTPDKQPIWNHGVQPDIEMWTTPEDLLNGEDTVLNAAIETLQRQIKERTGE</sequence>
<dbReference type="AlphaFoldDB" id="B9Y335"/>
<accession>B9Y335</accession>
<dbReference type="InterPro" id="IPR029045">
    <property type="entry name" value="ClpP/crotonase-like_dom_sf"/>
</dbReference>
<dbReference type="PANTHER" id="PTHR32060:SF22">
    <property type="entry name" value="CARBOXYL-TERMINAL-PROCESSING PEPTIDASE 3, CHLOROPLASTIC"/>
    <property type="match status" value="1"/>
</dbReference>
<dbReference type="HOGENOM" id="CLU_556397_0_0_9"/>
<protein>
    <submittedName>
        <fullName evidence="3">Peptidase, S41 family</fullName>
    </submittedName>
</protein>
<evidence type="ECO:0000313" key="4">
    <source>
        <dbReference type="Proteomes" id="UP000005950"/>
    </source>
</evidence>
<dbReference type="eggNOG" id="COG0793">
    <property type="taxonomic scope" value="Bacteria"/>
</dbReference>
<evidence type="ECO:0000313" key="3">
    <source>
        <dbReference type="EMBL" id="EEF69584.1"/>
    </source>
</evidence>
<dbReference type="Gene3D" id="3.90.226.10">
    <property type="entry name" value="2-enoyl-CoA Hydratase, Chain A, domain 1"/>
    <property type="match status" value="1"/>
</dbReference>
<evidence type="ECO:0000256" key="1">
    <source>
        <dbReference type="SAM" id="SignalP"/>
    </source>
</evidence>
<dbReference type="GO" id="GO:0007165">
    <property type="term" value="P:signal transduction"/>
    <property type="evidence" value="ECO:0007669"/>
    <property type="project" value="TreeGrafter"/>
</dbReference>
<reference evidence="3 4" key="1">
    <citation type="submission" date="2008-12" db="EMBL/GenBank/DDBJ databases">
        <authorList>
            <person name="Fulton L."/>
            <person name="Clifton S."/>
            <person name="Fulton B."/>
            <person name="Xu J."/>
            <person name="Minx P."/>
            <person name="Pepin K.H."/>
            <person name="Johnson M."/>
            <person name="Bhonagiri V."/>
            <person name="Nash W.E."/>
            <person name="Mardis E.R."/>
            <person name="Wilson R.K."/>
        </authorList>
    </citation>
    <scope>NUCLEOTIDE SEQUENCE [LARGE SCALE GENOMIC DNA]</scope>
    <source>
        <strain evidence="3 4">DSM 12042</strain>
    </source>
</reference>
<dbReference type="PROSITE" id="PS51257">
    <property type="entry name" value="PROKAR_LIPOPROTEIN"/>
    <property type="match status" value="1"/>
</dbReference>
<dbReference type="InterPro" id="IPR005151">
    <property type="entry name" value="Tail-specific_protease"/>
</dbReference>
<dbReference type="STRING" id="545696.HOLDEFILI_00210"/>
<dbReference type="PANTHER" id="PTHR32060">
    <property type="entry name" value="TAIL-SPECIFIC PROTEASE"/>
    <property type="match status" value="1"/>
</dbReference>
<keyword evidence="1" id="KW-0732">Signal</keyword>
<feature type="chain" id="PRO_5002893323" evidence="1">
    <location>
        <begin position="23"/>
        <end position="490"/>
    </location>
</feature>
<dbReference type="Pfam" id="PF03572">
    <property type="entry name" value="Peptidase_S41"/>
    <property type="match status" value="1"/>
</dbReference>
<comment type="caution">
    <text evidence="3">The sequence shown here is derived from an EMBL/GenBank/DDBJ whole genome shotgun (WGS) entry which is preliminary data.</text>
</comment>
<dbReference type="OrthoDB" id="1653205at2"/>